<dbReference type="Pfam" id="PF13181">
    <property type="entry name" value="TPR_8"/>
    <property type="match status" value="1"/>
</dbReference>
<accession>X6PD00</accession>
<dbReference type="Proteomes" id="UP000023152">
    <property type="component" value="Unassembled WGS sequence"/>
</dbReference>
<evidence type="ECO:0000313" key="2">
    <source>
        <dbReference type="EMBL" id="ETO35978.1"/>
    </source>
</evidence>
<dbReference type="Gene3D" id="1.25.40.10">
    <property type="entry name" value="Tetratricopeptide repeat domain"/>
    <property type="match status" value="1"/>
</dbReference>
<keyword evidence="3" id="KW-1185">Reference proteome</keyword>
<dbReference type="SUPFAM" id="SSF48452">
    <property type="entry name" value="TPR-like"/>
    <property type="match status" value="1"/>
</dbReference>
<feature type="non-terminal residue" evidence="2">
    <location>
        <position position="1"/>
    </location>
</feature>
<sequence>RNVENKDCLMNLLFIRKNIYKLQVIILSYHLLGIIYDNKKEHEKEIECYENALAIRKKKFGNTNSCDADLHWNLGLTFKIIGKREISNKHFEEAWKIYNIVLGMEYRDIASKTKDGNIAYKTMKNVKVLMIFSFCYC</sequence>
<dbReference type="InterPro" id="IPR011990">
    <property type="entry name" value="TPR-like_helical_dom_sf"/>
</dbReference>
<dbReference type="PROSITE" id="PS50005">
    <property type="entry name" value="TPR"/>
    <property type="match status" value="1"/>
</dbReference>
<organism evidence="2 3">
    <name type="scientific">Reticulomyxa filosa</name>
    <dbReference type="NCBI Taxonomy" id="46433"/>
    <lineage>
        <taxon>Eukaryota</taxon>
        <taxon>Sar</taxon>
        <taxon>Rhizaria</taxon>
        <taxon>Retaria</taxon>
        <taxon>Foraminifera</taxon>
        <taxon>Monothalamids</taxon>
        <taxon>Reticulomyxidae</taxon>
        <taxon>Reticulomyxa</taxon>
    </lineage>
</organism>
<dbReference type="EMBL" id="ASPP01001117">
    <property type="protein sequence ID" value="ETO35978.1"/>
    <property type="molecule type" value="Genomic_DNA"/>
</dbReference>
<name>X6PD00_RETFI</name>
<dbReference type="AlphaFoldDB" id="X6PD00"/>
<dbReference type="InterPro" id="IPR019734">
    <property type="entry name" value="TPR_rpt"/>
</dbReference>
<keyword evidence="1" id="KW-0802">TPR repeat</keyword>
<feature type="repeat" description="TPR" evidence="1">
    <location>
        <begin position="26"/>
        <end position="59"/>
    </location>
</feature>
<evidence type="ECO:0000256" key="1">
    <source>
        <dbReference type="PROSITE-ProRule" id="PRU00339"/>
    </source>
</evidence>
<evidence type="ECO:0000313" key="3">
    <source>
        <dbReference type="Proteomes" id="UP000023152"/>
    </source>
</evidence>
<reference evidence="2 3" key="1">
    <citation type="journal article" date="2013" name="Curr. Biol.">
        <title>The Genome of the Foraminiferan Reticulomyxa filosa.</title>
        <authorList>
            <person name="Glockner G."/>
            <person name="Hulsmann N."/>
            <person name="Schleicher M."/>
            <person name="Noegel A.A."/>
            <person name="Eichinger L."/>
            <person name="Gallinger C."/>
            <person name="Pawlowski J."/>
            <person name="Sierra R."/>
            <person name="Euteneuer U."/>
            <person name="Pillet L."/>
            <person name="Moustafa A."/>
            <person name="Platzer M."/>
            <person name="Groth M."/>
            <person name="Szafranski K."/>
            <person name="Schliwa M."/>
        </authorList>
    </citation>
    <scope>NUCLEOTIDE SEQUENCE [LARGE SCALE GENOMIC DNA]</scope>
</reference>
<comment type="caution">
    <text evidence="2">The sequence shown here is derived from an EMBL/GenBank/DDBJ whole genome shotgun (WGS) entry which is preliminary data.</text>
</comment>
<proteinExistence type="predicted"/>
<protein>
    <submittedName>
        <fullName evidence="2">Uncharacterized protein</fullName>
    </submittedName>
</protein>
<gene>
    <name evidence="2" type="ORF">RFI_01084</name>
</gene>